<proteinExistence type="predicted"/>
<dbReference type="AlphaFoldDB" id="X1LHQ4"/>
<evidence type="ECO:0008006" key="2">
    <source>
        <dbReference type="Google" id="ProtNLM"/>
    </source>
</evidence>
<organism evidence="1">
    <name type="scientific">marine sediment metagenome</name>
    <dbReference type="NCBI Taxonomy" id="412755"/>
    <lineage>
        <taxon>unclassified sequences</taxon>
        <taxon>metagenomes</taxon>
        <taxon>ecological metagenomes</taxon>
    </lineage>
</organism>
<sequence>ISQRQHQVINAEEEAKKGFSVNLGLGKQVSKKKILETVENLLENYELRQAMSRKGKQLIDAKGAERIAEIILSSIKNGQG</sequence>
<evidence type="ECO:0000313" key="1">
    <source>
        <dbReference type="EMBL" id="GAI18633.1"/>
    </source>
</evidence>
<gene>
    <name evidence="1" type="ORF">S06H3_34712</name>
</gene>
<feature type="non-terminal residue" evidence="1">
    <location>
        <position position="1"/>
    </location>
</feature>
<reference evidence="1" key="1">
    <citation type="journal article" date="2014" name="Front. Microbiol.">
        <title>High frequency of phylogenetically diverse reductive dehalogenase-homologous genes in deep subseafloor sedimentary metagenomes.</title>
        <authorList>
            <person name="Kawai M."/>
            <person name="Futagami T."/>
            <person name="Toyoda A."/>
            <person name="Takaki Y."/>
            <person name="Nishi S."/>
            <person name="Hori S."/>
            <person name="Arai W."/>
            <person name="Tsubouchi T."/>
            <person name="Morono Y."/>
            <person name="Uchiyama I."/>
            <person name="Ito T."/>
            <person name="Fujiyama A."/>
            <person name="Inagaki F."/>
            <person name="Takami H."/>
        </authorList>
    </citation>
    <scope>NUCLEOTIDE SEQUENCE</scope>
    <source>
        <strain evidence="1">Expedition CK06-06</strain>
    </source>
</reference>
<comment type="caution">
    <text evidence="1">The sequence shown here is derived from an EMBL/GenBank/DDBJ whole genome shotgun (WGS) entry which is preliminary data.</text>
</comment>
<dbReference type="SUPFAM" id="SSF53756">
    <property type="entry name" value="UDP-Glycosyltransferase/glycogen phosphorylase"/>
    <property type="match status" value="1"/>
</dbReference>
<accession>X1LHQ4</accession>
<dbReference type="EMBL" id="BARV01020865">
    <property type="protein sequence ID" value="GAI18633.1"/>
    <property type="molecule type" value="Genomic_DNA"/>
</dbReference>
<name>X1LHQ4_9ZZZZ</name>
<dbReference type="Gene3D" id="3.40.50.2000">
    <property type="entry name" value="Glycogen Phosphorylase B"/>
    <property type="match status" value="1"/>
</dbReference>
<protein>
    <recommendedName>
        <fullName evidence="2">Glycosyl transferase family 28 C-terminal domain-containing protein</fullName>
    </recommendedName>
</protein>